<comment type="similarity">
    <text evidence="7">Belongs to the DNA polymerase HolA subunit family.</text>
</comment>
<dbReference type="InterPro" id="IPR008921">
    <property type="entry name" value="DNA_pol3_clamp-load_cplx_C"/>
</dbReference>
<keyword evidence="3" id="KW-0808">Transferase</keyword>
<dbReference type="Gene3D" id="1.10.8.60">
    <property type="match status" value="1"/>
</dbReference>
<dbReference type="SUPFAM" id="SSF48019">
    <property type="entry name" value="post-AAA+ oligomerization domain-like"/>
    <property type="match status" value="1"/>
</dbReference>
<feature type="domain" description="DNA polymerase III delta subunit-like C-terminal" evidence="10">
    <location>
        <begin position="226"/>
        <end position="324"/>
    </location>
</feature>
<dbReference type="SUPFAM" id="SSF52540">
    <property type="entry name" value="P-loop containing nucleoside triphosphate hydrolases"/>
    <property type="match status" value="1"/>
</dbReference>
<dbReference type="Gene3D" id="1.20.272.10">
    <property type="match status" value="1"/>
</dbReference>
<evidence type="ECO:0000259" key="9">
    <source>
        <dbReference type="Pfam" id="PF06144"/>
    </source>
</evidence>
<evidence type="ECO:0000256" key="1">
    <source>
        <dbReference type="ARBA" id="ARBA00012417"/>
    </source>
</evidence>
<dbReference type="GO" id="GO:0003887">
    <property type="term" value="F:DNA-directed DNA polymerase activity"/>
    <property type="evidence" value="ECO:0007669"/>
    <property type="project" value="UniProtKB-KW"/>
</dbReference>
<sequence length="355" mass="38949">MPQKQAKDFAKILAGDKFAKDKVYLLYGSEPKRVSDAALKLKEKLLESSGEDSYFRYHKLGNGTEEVTANEVVSQLNTVSMFGGGKLAWIGPLGKIDKKSEGTLVAYVKNPNPESTLLITVDTGKGDNRTLKSFDKSALVTAVKENGMVVRFTPPSGAELNKWVETRFRSKGLVVEKYAIEMLVEFTDGDLTKLDGEIEKLAAYVGDEKEVTVATVESTVVSHRMDSVWDLINAVRAKEREKAFSALSNLLNNNQPPQMILKLLATEIMLLASAKECRDSGGRFDTFVSFSGGPQFALRGPWENAKRWDMPSFAEGQRRVLKAAMNMMQAGAPPQVVLSDLIATLCKKSSPVKAG</sequence>
<dbReference type="EC" id="2.7.7.7" evidence="1"/>
<dbReference type="Pfam" id="PF06144">
    <property type="entry name" value="DNA_pol3_delta"/>
    <property type="match status" value="1"/>
</dbReference>
<dbReference type="Gene3D" id="3.40.50.300">
    <property type="entry name" value="P-loop containing nucleotide triphosphate hydrolases"/>
    <property type="match status" value="1"/>
</dbReference>
<dbReference type="PANTHER" id="PTHR34388:SF1">
    <property type="entry name" value="DNA POLYMERASE III SUBUNIT DELTA"/>
    <property type="match status" value="1"/>
</dbReference>
<gene>
    <name evidence="11" type="ORF">MNBD_NITROSPINAE04-2153</name>
</gene>
<dbReference type="Pfam" id="PF21694">
    <property type="entry name" value="DNA_pol3_delta_C"/>
    <property type="match status" value="1"/>
</dbReference>
<dbReference type="GO" id="GO:0006261">
    <property type="term" value="P:DNA-templated DNA replication"/>
    <property type="evidence" value="ECO:0007669"/>
    <property type="project" value="TreeGrafter"/>
</dbReference>
<feature type="domain" description="DNA polymerase III delta N-terminal" evidence="9">
    <location>
        <begin position="24"/>
        <end position="140"/>
    </location>
</feature>
<proteinExistence type="inferred from homology"/>
<dbReference type="InterPro" id="IPR010372">
    <property type="entry name" value="DNA_pol3_delta_N"/>
</dbReference>
<dbReference type="InterPro" id="IPR048466">
    <property type="entry name" value="DNA_pol3_delta-like_C"/>
</dbReference>
<dbReference type="CDD" id="cd18138">
    <property type="entry name" value="HLD_clamp_pol_III_delta"/>
    <property type="match status" value="1"/>
</dbReference>
<dbReference type="InterPro" id="IPR027417">
    <property type="entry name" value="P-loop_NTPase"/>
</dbReference>
<evidence type="ECO:0000256" key="7">
    <source>
        <dbReference type="ARBA" id="ARBA00034754"/>
    </source>
</evidence>
<evidence type="ECO:0000256" key="4">
    <source>
        <dbReference type="ARBA" id="ARBA00022695"/>
    </source>
</evidence>
<dbReference type="GO" id="GO:0009360">
    <property type="term" value="C:DNA polymerase III complex"/>
    <property type="evidence" value="ECO:0007669"/>
    <property type="project" value="InterPro"/>
</dbReference>
<dbReference type="AlphaFoldDB" id="A0A3B1CL46"/>
<evidence type="ECO:0000259" key="10">
    <source>
        <dbReference type="Pfam" id="PF21694"/>
    </source>
</evidence>
<evidence type="ECO:0000313" key="11">
    <source>
        <dbReference type="EMBL" id="VAX24678.1"/>
    </source>
</evidence>
<accession>A0A3B1CL46</accession>
<evidence type="ECO:0000256" key="2">
    <source>
        <dbReference type="ARBA" id="ARBA00017703"/>
    </source>
</evidence>
<organism evidence="11">
    <name type="scientific">hydrothermal vent metagenome</name>
    <dbReference type="NCBI Taxonomy" id="652676"/>
    <lineage>
        <taxon>unclassified sequences</taxon>
        <taxon>metagenomes</taxon>
        <taxon>ecological metagenomes</taxon>
    </lineage>
</organism>
<keyword evidence="6" id="KW-0239">DNA-directed DNA polymerase</keyword>
<evidence type="ECO:0000256" key="8">
    <source>
        <dbReference type="ARBA" id="ARBA00049244"/>
    </source>
</evidence>
<keyword evidence="5" id="KW-0235">DNA replication</keyword>
<evidence type="ECO:0000256" key="3">
    <source>
        <dbReference type="ARBA" id="ARBA00022679"/>
    </source>
</evidence>
<evidence type="ECO:0000256" key="6">
    <source>
        <dbReference type="ARBA" id="ARBA00022932"/>
    </source>
</evidence>
<protein>
    <recommendedName>
        <fullName evidence="2">DNA polymerase III subunit delta</fullName>
        <ecNumber evidence="1">2.7.7.7</ecNumber>
    </recommendedName>
</protein>
<name>A0A3B1CL46_9ZZZZ</name>
<dbReference type="GO" id="GO:0003677">
    <property type="term" value="F:DNA binding"/>
    <property type="evidence" value="ECO:0007669"/>
    <property type="project" value="InterPro"/>
</dbReference>
<comment type="catalytic activity">
    <reaction evidence="8">
        <text>DNA(n) + a 2'-deoxyribonucleoside 5'-triphosphate = DNA(n+1) + diphosphate</text>
        <dbReference type="Rhea" id="RHEA:22508"/>
        <dbReference type="Rhea" id="RHEA-COMP:17339"/>
        <dbReference type="Rhea" id="RHEA-COMP:17340"/>
        <dbReference type="ChEBI" id="CHEBI:33019"/>
        <dbReference type="ChEBI" id="CHEBI:61560"/>
        <dbReference type="ChEBI" id="CHEBI:173112"/>
        <dbReference type="EC" id="2.7.7.7"/>
    </reaction>
</comment>
<dbReference type="PANTHER" id="PTHR34388">
    <property type="entry name" value="DNA POLYMERASE III SUBUNIT DELTA"/>
    <property type="match status" value="1"/>
</dbReference>
<dbReference type="EMBL" id="UOGA01000276">
    <property type="protein sequence ID" value="VAX24678.1"/>
    <property type="molecule type" value="Genomic_DNA"/>
</dbReference>
<dbReference type="InterPro" id="IPR005790">
    <property type="entry name" value="DNA_polIII_delta"/>
</dbReference>
<evidence type="ECO:0000256" key="5">
    <source>
        <dbReference type="ARBA" id="ARBA00022705"/>
    </source>
</evidence>
<dbReference type="NCBIfam" id="TIGR01128">
    <property type="entry name" value="holA"/>
    <property type="match status" value="1"/>
</dbReference>
<keyword evidence="4" id="KW-0548">Nucleotidyltransferase</keyword>
<reference evidence="11" key="1">
    <citation type="submission" date="2018-06" db="EMBL/GenBank/DDBJ databases">
        <authorList>
            <person name="Zhirakovskaya E."/>
        </authorList>
    </citation>
    <scope>NUCLEOTIDE SEQUENCE</scope>
</reference>